<keyword evidence="1" id="KW-0378">Hydrolase</keyword>
<reference evidence="4" key="1">
    <citation type="journal article" date="2023" name="Science">
        <title>Elucidation of the pathway for biosynthesis of saponin adjuvants from the soapbark tree.</title>
        <authorList>
            <person name="Reed J."/>
            <person name="Orme A."/>
            <person name="El-Demerdash A."/>
            <person name="Owen C."/>
            <person name="Martin L.B.B."/>
            <person name="Misra R.C."/>
            <person name="Kikuchi S."/>
            <person name="Rejzek M."/>
            <person name="Martin A.C."/>
            <person name="Harkess A."/>
            <person name="Leebens-Mack J."/>
            <person name="Louveau T."/>
            <person name="Stephenson M.J."/>
            <person name="Osbourn A."/>
        </authorList>
    </citation>
    <scope>NUCLEOTIDE SEQUENCE</scope>
    <source>
        <strain evidence="4">S10</strain>
    </source>
</reference>
<dbReference type="PANTHER" id="PTHR11439:SF463">
    <property type="entry name" value="REVERSE TRANSCRIPTASE TY1_COPIA-TYPE DOMAIN-CONTAINING PROTEIN"/>
    <property type="match status" value="1"/>
</dbReference>
<feature type="region of interest" description="Disordered" evidence="2">
    <location>
        <begin position="338"/>
        <end position="375"/>
    </location>
</feature>
<dbReference type="Gene3D" id="3.30.420.10">
    <property type="entry name" value="Ribonuclease H-like superfamily/Ribonuclease H"/>
    <property type="match status" value="1"/>
</dbReference>
<feature type="region of interest" description="Disordered" evidence="2">
    <location>
        <begin position="1"/>
        <end position="25"/>
    </location>
</feature>
<dbReference type="Pfam" id="PF13976">
    <property type="entry name" value="gag_pre-integrs"/>
    <property type="match status" value="1"/>
</dbReference>
<feature type="compositionally biased region" description="Low complexity" evidence="2">
    <location>
        <begin position="1"/>
        <end position="23"/>
    </location>
</feature>
<keyword evidence="1" id="KW-0064">Aspartyl protease</keyword>
<dbReference type="InterPro" id="IPR054722">
    <property type="entry name" value="PolX-like_BBD"/>
</dbReference>
<dbReference type="PROSITE" id="PS50994">
    <property type="entry name" value="INTEGRASE"/>
    <property type="match status" value="1"/>
</dbReference>
<dbReference type="SUPFAM" id="SSF56672">
    <property type="entry name" value="DNA/RNA polymerases"/>
    <property type="match status" value="1"/>
</dbReference>
<dbReference type="InterPro" id="IPR013103">
    <property type="entry name" value="RVT_2"/>
</dbReference>
<name>A0AAD7PC35_QUISA</name>
<dbReference type="InterPro" id="IPR057670">
    <property type="entry name" value="SH3_retrovirus"/>
</dbReference>
<dbReference type="Pfam" id="PF25597">
    <property type="entry name" value="SH3_retrovirus"/>
    <property type="match status" value="1"/>
</dbReference>
<feature type="region of interest" description="Disordered" evidence="2">
    <location>
        <begin position="285"/>
        <end position="322"/>
    </location>
</feature>
<comment type="caution">
    <text evidence="4">The sequence shown here is derived from an EMBL/GenBank/DDBJ whole genome shotgun (WGS) entry which is preliminary data.</text>
</comment>
<dbReference type="InterPro" id="IPR043502">
    <property type="entry name" value="DNA/RNA_pol_sf"/>
</dbReference>
<sequence>MSEEVVSPGNGSSGSRSRVGISNDNPSLQISPMKFDGNNFLAWSRSCLLFIQARGLYGYVIGSKRKPADGDPLLESWISENSLVMSWLINSMQPQISRGYLLLDSADKMWTALCQTYSQVGNDIQVFELRKKLHETKQGELTIAQYFAELSGLWQELDYYQEYQPVHPADAASYKKVVDKERVYDFLAGLNLEYDQIRVQVLGRDPFPNLRQTYAYVQQEESRRIAMLHVVTRERSAMVATPIPKESKGVHTRGIEIARGSDKDDLQCDYCGKTRHTRDTCWKLHGRPTRGRGGRFVGPPRSRAHVSDTVESSPSTESSALNPEEMQHLRRLMAKLDGCPSTSAASSHHASSHHALGTHSTTDSEPWIIDSGASDHMTGTSRNFSTYFPCSGKDKVRVADGSLSTISGKGSIQCTPTLPLSSVLHVPKFSMNLLSISSITRDLNCQAIFDSCCCKFQELGTGRTIGYGKEQDGLYLLEYGPSILANTVGTVASSQSLQSSASITSQQQLVQWHRRLGHPSFLVLGNMFPDLLKHCTMNNLLCDACEFAKHKRASYPLLNNKSTTPFALIHSDVWGPSRVVSLSGYKWFVTFIDCFSRTTWVYLLRAKNEVFTCFQMFHKLVCTQFDCKVKILRSDNGTEYTEGNFQKYLRDHGIMHQISCVDTSAQNGTAERKNRHLLEVARSLMFTMNVPKAYWGDAVLSAAYLINRMSLRTLDFNTPLDVLQGNCSFVVPPKVFGCVCFVHEHGKNISKLDHRALKCIFIGYSATQKGYKCYHPPTRKTYVSMDVTFHESNPYFSTTPFQGESNSEEEVSYGSKGEWLPELLIEDRMKEKEDEAKQDESILEEERNNEIHTRLAKPDLLKYSRRCRQHGKIAIEPALPSQEFSPDPASMPVHPCKSPDAIPSSNTPHDSPVIDDTNLPIAIRKAVRTCTHHPISNHVSYKSLSPSYRAFVSTLSSVSIPQDWKEALADPKWEDAMVEEMKALSKNDTWELASLPHGKRAVGCKWVFTIKRKADGTIERYKARLVARGFTQTYGVDYQETFAPVAKMNSIRVLISCAANLGWDLQQLDVKNAFLHGDLAEEVYMEIPLGFSCQKTEGKVCKLKKSLYGLKQSPRAWFDRFQKAMISFGYQQSNADHTMFVKHCHGRITILIVYVDDIVVTGDNPAEVSKLKSHLAKEFEIKDLGKLCYFLGIEVAHSDRGIFLSQRQYVLDLLEETGMLGCRPATTPIETNHKLQSGDGEYVDRERYQRLVGRLIYLSHTRPDIAYAVSVVSQFMHDPRSDHLDAVHRILRYLKSAPGKGLLFENNRSLKLEAYTDADWAGSLDDRRSTSGYCTFVGGNLVSWRSKKQTVVSRSSAEAEYRAMAHGTCELLWLKKLMEELRLSWEKPLLLYCDNTAAINIAHNPVQHDRTKHIEIDRHFIKEKLDSRLICIPFVRSESQLADIFTKGLSSLVFHSIVCKMGMRDIYAPS</sequence>
<dbReference type="InterPro" id="IPR036397">
    <property type="entry name" value="RNaseH_sf"/>
</dbReference>
<dbReference type="Pfam" id="PF14244">
    <property type="entry name" value="Retrotran_gag_3"/>
    <property type="match status" value="1"/>
</dbReference>
<dbReference type="EMBL" id="JARAOO010000012">
    <property type="protein sequence ID" value="KAJ7949677.1"/>
    <property type="molecule type" value="Genomic_DNA"/>
</dbReference>
<feature type="domain" description="Integrase catalytic" evidence="3">
    <location>
        <begin position="561"/>
        <end position="727"/>
    </location>
</feature>
<evidence type="ECO:0000259" key="3">
    <source>
        <dbReference type="PROSITE" id="PS50994"/>
    </source>
</evidence>
<dbReference type="InterPro" id="IPR001584">
    <property type="entry name" value="Integrase_cat-core"/>
</dbReference>
<proteinExistence type="predicted"/>
<dbReference type="PANTHER" id="PTHR11439">
    <property type="entry name" value="GAG-POL-RELATED RETROTRANSPOSON"/>
    <property type="match status" value="1"/>
</dbReference>
<dbReference type="Proteomes" id="UP001163823">
    <property type="component" value="Chromosome 12"/>
</dbReference>
<dbReference type="InterPro" id="IPR025724">
    <property type="entry name" value="GAG-pre-integrase_dom"/>
</dbReference>
<dbReference type="Pfam" id="PF22936">
    <property type="entry name" value="Pol_BBD"/>
    <property type="match status" value="1"/>
</dbReference>
<feature type="compositionally biased region" description="Low complexity" evidence="2">
    <location>
        <begin position="341"/>
        <end position="361"/>
    </location>
</feature>
<organism evidence="4 5">
    <name type="scientific">Quillaja saponaria</name>
    <name type="common">Soap bark tree</name>
    <dbReference type="NCBI Taxonomy" id="32244"/>
    <lineage>
        <taxon>Eukaryota</taxon>
        <taxon>Viridiplantae</taxon>
        <taxon>Streptophyta</taxon>
        <taxon>Embryophyta</taxon>
        <taxon>Tracheophyta</taxon>
        <taxon>Spermatophyta</taxon>
        <taxon>Magnoliopsida</taxon>
        <taxon>eudicotyledons</taxon>
        <taxon>Gunneridae</taxon>
        <taxon>Pentapetalae</taxon>
        <taxon>rosids</taxon>
        <taxon>fabids</taxon>
        <taxon>Fabales</taxon>
        <taxon>Quillajaceae</taxon>
        <taxon>Quillaja</taxon>
    </lineage>
</organism>
<dbReference type="Pfam" id="PF07727">
    <property type="entry name" value="RVT_2"/>
    <property type="match status" value="1"/>
</dbReference>
<evidence type="ECO:0000256" key="1">
    <source>
        <dbReference type="ARBA" id="ARBA00022750"/>
    </source>
</evidence>
<keyword evidence="5" id="KW-1185">Reference proteome</keyword>
<evidence type="ECO:0000313" key="5">
    <source>
        <dbReference type="Proteomes" id="UP001163823"/>
    </source>
</evidence>
<dbReference type="GO" id="GO:0015074">
    <property type="term" value="P:DNA integration"/>
    <property type="evidence" value="ECO:0007669"/>
    <property type="project" value="InterPro"/>
</dbReference>
<dbReference type="KEGG" id="qsa:O6P43_029985"/>
<accession>A0AAD7PC35</accession>
<dbReference type="InterPro" id="IPR029472">
    <property type="entry name" value="Copia-like_N"/>
</dbReference>
<dbReference type="CDD" id="cd09272">
    <property type="entry name" value="RNase_HI_RT_Ty1"/>
    <property type="match status" value="1"/>
</dbReference>
<evidence type="ECO:0000313" key="4">
    <source>
        <dbReference type="EMBL" id="KAJ7949677.1"/>
    </source>
</evidence>
<dbReference type="Pfam" id="PF00665">
    <property type="entry name" value="rve"/>
    <property type="match status" value="1"/>
</dbReference>
<gene>
    <name evidence="4" type="ORF">O6P43_029985</name>
</gene>
<evidence type="ECO:0000256" key="2">
    <source>
        <dbReference type="SAM" id="MobiDB-lite"/>
    </source>
</evidence>
<dbReference type="GO" id="GO:0004190">
    <property type="term" value="F:aspartic-type endopeptidase activity"/>
    <property type="evidence" value="ECO:0007669"/>
    <property type="project" value="UniProtKB-KW"/>
</dbReference>
<protein>
    <submittedName>
        <fullName evidence="4">Retrovirus-related Pol polyprotein from transposon TNT 1-94</fullName>
    </submittedName>
</protein>
<keyword evidence="1" id="KW-0645">Protease</keyword>
<dbReference type="SUPFAM" id="SSF53098">
    <property type="entry name" value="Ribonuclease H-like"/>
    <property type="match status" value="1"/>
</dbReference>
<feature type="compositionally biased region" description="Polar residues" evidence="2">
    <location>
        <begin position="309"/>
        <end position="321"/>
    </location>
</feature>
<dbReference type="InterPro" id="IPR012337">
    <property type="entry name" value="RNaseH-like_sf"/>
</dbReference>
<dbReference type="GO" id="GO:0003676">
    <property type="term" value="F:nucleic acid binding"/>
    <property type="evidence" value="ECO:0007669"/>
    <property type="project" value="InterPro"/>
</dbReference>